<name>A0A9X5FFD6_9MICO</name>
<dbReference type="Proteomes" id="UP000774283">
    <property type="component" value="Unassembled WGS sequence"/>
</dbReference>
<evidence type="ECO:0000313" key="3">
    <source>
        <dbReference type="Proteomes" id="UP000774283"/>
    </source>
</evidence>
<feature type="transmembrane region" description="Helical" evidence="1">
    <location>
        <begin position="49"/>
        <end position="68"/>
    </location>
</feature>
<protein>
    <submittedName>
        <fullName evidence="2">Uncharacterized protein</fullName>
    </submittedName>
</protein>
<feature type="transmembrane region" description="Helical" evidence="1">
    <location>
        <begin position="12"/>
        <end position="37"/>
    </location>
</feature>
<dbReference type="EMBL" id="JAAXOW010000002">
    <property type="protein sequence ID" value="NKX93046.1"/>
    <property type="molecule type" value="Genomic_DNA"/>
</dbReference>
<keyword evidence="1" id="KW-0812">Transmembrane</keyword>
<dbReference type="AlphaFoldDB" id="A0A9X5FFD6"/>
<accession>A0A9X5FFD6</accession>
<keyword evidence="1" id="KW-1133">Transmembrane helix</keyword>
<proteinExistence type="predicted"/>
<keyword evidence="1" id="KW-0472">Membrane</keyword>
<organism evidence="2 3">
    <name type="scientific">Sanguibacter hominis ATCC BAA-789</name>
    <dbReference type="NCBI Taxonomy" id="1312740"/>
    <lineage>
        <taxon>Bacteria</taxon>
        <taxon>Bacillati</taxon>
        <taxon>Actinomycetota</taxon>
        <taxon>Actinomycetes</taxon>
        <taxon>Micrococcales</taxon>
        <taxon>Sanguibacteraceae</taxon>
        <taxon>Sanguibacter</taxon>
    </lineage>
</organism>
<reference evidence="2 3" key="1">
    <citation type="submission" date="2020-04" db="EMBL/GenBank/DDBJ databases">
        <title>MicrobeNet Type strains.</title>
        <authorList>
            <person name="Nicholson A.C."/>
        </authorList>
    </citation>
    <scope>NUCLEOTIDE SEQUENCE [LARGE SCALE GENOMIC DNA]</scope>
    <source>
        <strain evidence="2 3">ATCC BAA-789</strain>
    </source>
</reference>
<sequence length="157" mass="17211">MIVIIGNRRLVGLLNMIGLLVVGAMWCFVGLVMTPAVQNFFEVEEDPPSIAVAVIGIGFGLVTVWYGAAQSVTRRPGAIRTAQWPFGTVLEGAWSFEAHEGEVWWGAKTVEIVGSREMHEDVRLGVLTRFTFLSSARQTSRVVATLNGWARAEPPRV</sequence>
<keyword evidence="3" id="KW-1185">Reference proteome</keyword>
<evidence type="ECO:0000313" key="2">
    <source>
        <dbReference type="EMBL" id="NKX93046.1"/>
    </source>
</evidence>
<evidence type="ECO:0000256" key="1">
    <source>
        <dbReference type="SAM" id="Phobius"/>
    </source>
</evidence>
<dbReference type="RefSeq" id="WP_168447134.1">
    <property type="nucleotide sequence ID" value="NZ_JAAXOW010000002.1"/>
</dbReference>
<comment type="caution">
    <text evidence="2">The sequence shown here is derived from an EMBL/GenBank/DDBJ whole genome shotgun (WGS) entry which is preliminary data.</text>
</comment>
<gene>
    <name evidence="2" type="ORF">HF995_07115</name>
</gene>